<dbReference type="Proteomes" id="UP000703674">
    <property type="component" value="Unassembled WGS sequence"/>
</dbReference>
<reference evidence="1 2" key="1">
    <citation type="submission" date="2020-03" db="EMBL/GenBank/DDBJ databases">
        <title>Salinimicrobium sp. nov, isolated from SCS.</title>
        <authorList>
            <person name="Cao W.R."/>
        </authorList>
    </citation>
    <scope>NUCLEOTIDE SEQUENCE [LARGE SCALE GENOMIC DNA]</scope>
    <source>
        <strain evidence="2">J15B91</strain>
    </source>
</reference>
<keyword evidence="2" id="KW-1185">Reference proteome</keyword>
<organism evidence="1 2">
    <name type="scientific">Salinimicrobium oceani</name>
    <dbReference type="NCBI Taxonomy" id="2722702"/>
    <lineage>
        <taxon>Bacteria</taxon>
        <taxon>Pseudomonadati</taxon>
        <taxon>Bacteroidota</taxon>
        <taxon>Flavobacteriia</taxon>
        <taxon>Flavobacteriales</taxon>
        <taxon>Flavobacteriaceae</taxon>
        <taxon>Salinimicrobium</taxon>
    </lineage>
</organism>
<protein>
    <submittedName>
        <fullName evidence="1">Uncharacterized protein</fullName>
    </submittedName>
</protein>
<feature type="non-terminal residue" evidence="1">
    <location>
        <position position="1"/>
    </location>
</feature>
<dbReference type="EMBL" id="JAAVJR010001033">
    <property type="protein sequence ID" value="NJW55324.1"/>
    <property type="molecule type" value="Genomic_DNA"/>
</dbReference>
<comment type="caution">
    <text evidence="1">The sequence shown here is derived from an EMBL/GenBank/DDBJ whole genome shotgun (WGS) entry which is preliminary data.</text>
</comment>
<feature type="non-terminal residue" evidence="1">
    <location>
        <position position="123"/>
    </location>
</feature>
<evidence type="ECO:0000313" key="1">
    <source>
        <dbReference type="EMBL" id="NJW55324.1"/>
    </source>
</evidence>
<name>A0ABX1D4G6_9FLAO</name>
<gene>
    <name evidence="1" type="ORF">HC175_20635</name>
</gene>
<proteinExistence type="predicted"/>
<sequence length="123" mass="13405">AEARHLGFPLPGIRINGFYSPAALNAVGDQMPPPGNMPIIYFQDDAWAGVNVDHLKIWLLNVDWNNPQNSVITESQELDPSQGVTPFHSTFDGGSVMNLSQVGSAPDVDALQGAVMWPTSYRR</sequence>
<evidence type="ECO:0000313" key="2">
    <source>
        <dbReference type="Proteomes" id="UP000703674"/>
    </source>
</evidence>
<accession>A0ABX1D4G6</accession>